<feature type="compositionally biased region" description="Low complexity" evidence="2">
    <location>
        <begin position="488"/>
        <end position="508"/>
    </location>
</feature>
<evidence type="ECO:0000259" key="3">
    <source>
        <dbReference type="Pfam" id="PF06602"/>
    </source>
</evidence>
<accession>A0A9Q1HID4</accession>
<reference evidence="4" key="1">
    <citation type="submission" date="2021-10" db="EMBL/GenBank/DDBJ databases">
        <title>Tropical sea cucumber genome reveals ecological adaptation and Cuvierian tubules defense mechanism.</title>
        <authorList>
            <person name="Chen T."/>
        </authorList>
    </citation>
    <scope>NUCLEOTIDE SEQUENCE</scope>
    <source>
        <strain evidence="4">Nanhai2018</strain>
        <tissue evidence="4">Muscle</tissue>
    </source>
</reference>
<dbReference type="InterPro" id="IPR039802">
    <property type="entry name" value="MTMR14"/>
</dbReference>
<dbReference type="Pfam" id="PF06602">
    <property type="entry name" value="Myotub-related"/>
    <property type="match status" value="1"/>
</dbReference>
<comment type="similarity">
    <text evidence="1">Belongs to the protein-tyrosine phosphatase family. Non-receptor class myotubularin subfamily.</text>
</comment>
<dbReference type="OrthoDB" id="2408718at2759"/>
<dbReference type="PANTHER" id="PTHR13524">
    <property type="entry name" value="MYOTUBULARIN-RELATED"/>
    <property type="match status" value="1"/>
</dbReference>
<protein>
    <submittedName>
        <fullName evidence="4">Myotubularin-related protein 14</fullName>
    </submittedName>
</protein>
<name>A0A9Q1HID4_HOLLE</name>
<gene>
    <name evidence="4" type="ORF">HOLleu_05589</name>
</gene>
<evidence type="ECO:0000256" key="2">
    <source>
        <dbReference type="SAM" id="MobiDB-lite"/>
    </source>
</evidence>
<organism evidence="4 5">
    <name type="scientific">Holothuria leucospilota</name>
    <name type="common">Black long sea cucumber</name>
    <name type="synonym">Mertensiothuria leucospilota</name>
    <dbReference type="NCBI Taxonomy" id="206669"/>
    <lineage>
        <taxon>Eukaryota</taxon>
        <taxon>Metazoa</taxon>
        <taxon>Echinodermata</taxon>
        <taxon>Eleutherozoa</taxon>
        <taxon>Echinozoa</taxon>
        <taxon>Holothuroidea</taxon>
        <taxon>Aspidochirotacea</taxon>
        <taxon>Aspidochirotida</taxon>
        <taxon>Holothuriidae</taxon>
        <taxon>Holothuria</taxon>
    </lineage>
</organism>
<feature type="domain" description="Myotubularin phosphatase" evidence="3">
    <location>
        <begin position="260"/>
        <end position="333"/>
    </location>
</feature>
<evidence type="ECO:0000313" key="4">
    <source>
        <dbReference type="EMBL" id="KAJ8046800.1"/>
    </source>
</evidence>
<dbReference type="InterPro" id="IPR016130">
    <property type="entry name" value="Tyr_Pase_AS"/>
</dbReference>
<dbReference type="PANTHER" id="PTHR13524:SF2">
    <property type="entry name" value="MYOTUBULARIN-RELATED PROTEIN 14"/>
    <property type="match status" value="1"/>
</dbReference>
<dbReference type="PROSITE" id="PS00383">
    <property type="entry name" value="TYR_PHOSPHATASE_1"/>
    <property type="match status" value="1"/>
</dbReference>
<dbReference type="GO" id="GO:0004438">
    <property type="term" value="F:phosphatidylinositol-3-phosphate phosphatase activity"/>
    <property type="evidence" value="ECO:0007669"/>
    <property type="project" value="InterPro"/>
</dbReference>
<dbReference type="InterPro" id="IPR010569">
    <property type="entry name" value="Myotubularin-like_Pase_dom"/>
</dbReference>
<feature type="region of interest" description="Disordered" evidence="2">
    <location>
        <begin position="473"/>
        <end position="508"/>
    </location>
</feature>
<dbReference type="InterPro" id="IPR029021">
    <property type="entry name" value="Prot-tyrosine_phosphatase-like"/>
</dbReference>
<dbReference type="AlphaFoldDB" id="A0A9Q1HID4"/>
<comment type="caution">
    <text evidence="4">The sequence shown here is derived from an EMBL/GenBank/DDBJ whole genome shotgun (WGS) entry which is preliminary data.</text>
</comment>
<proteinExistence type="inferred from homology"/>
<dbReference type="SUPFAM" id="SSF52799">
    <property type="entry name" value="(Phosphotyrosine protein) phosphatases II"/>
    <property type="match status" value="1"/>
</dbReference>
<dbReference type="EMBL" id="JAIZAY010000002">
    <property type="protein sequence ID" value="KAJ8046800.1"/>
    <property type="molecule type" value="Genomic_DNA"/>
</dbReference>
<evidence type="ECO:0000313" key="5">
    <source>
        <dbReference type="Proteomes" id="UP001152320"/>
    </source>
</evidence>
<keyword evidence="5" id="KW-1185">Reference proteome</keyword>
<sequence>MGDQREIVKEEEIRRLVEYFAKNVYRAKDGSSVCEAVERKCQALFGKDYQFTVIHNGNGELCSHYPTKLIIQEYEVSKKEAGKEETLHDVVEPLYDIAKLRDLMHKSRLARCRGRFVVPVILYNGRHICRSATLAGGAEIYGRSGLNYIFSGGVGVGAALDEYDEDGIVGGASVSSSEKIDKERRYDEFCLISTPYPGCEFFKDYRDNGFNAKGIKFDWSQQFVDASLSIPDSVITNTSIDWHMYRAWDLIKISQNYLKLLLSIITKNDSSLLIHCISGWDRTPLFISLLRLSLWADGKVNASLSPLEMLYLTISYDWMLFGHNLSDRLSKGEDIFFFCFNFLRHITSSEFSVVRPHRTVSSCSSESMVLIENSCSNLAKDVSYISSTSSSVIPQKRMEEIAESLDVSHFENGAFMCNSQVKETCPEKSADDLQTELSFQNHPSDPVNVPSPHSYETVEEASISSAFGSWQVVSGSGSIKDSVHTPHSSPISRRSDKSSVSSISTEAL</sequence>
<evidence type="ECO:0000256" key="1">
    <source>
        <dbReference type="ARBA" id="ARBA00007471"/>
    </source>
</evidence>
<dbReference type="Proteomes" id="UP001152320">
    <property type="component" value="Chromosome 2"/>
</dbReference>